<keyword evidence="3" id="KW-0378">Hydrolase</keyword>
<protein>
    <submittedName>
        <fullName evidence="5">S9 family peptidase</fullName>
    </submittedName>
</protein>
<dbReference type="EMBL" id="DVGA01000055">
    <property type="protein sequence ID" value="HIQ78726.1"/>
    <property type="molecule type" value="Genomic_DNA"/>
</dbReference>
<dbReference type="GO" id="GO:0004252">
    <property type="term" value="F:serine-type endopeptidase activity"/>
    <property type="evidence" value="ECO:0007669"/>
    <property type="project" value="TreeGrafter"/>
</dbReference>
<dbReference type="Gene3D" id="3.40.50.1820">
    <property type="entry name" value="alpha/beta hydrolase"/>
    <property type="match status" value="1"/>
</dbReference>
<dbReference type="PANTHER" id="PTHR42776">
    <property type="entry name" value="SERINE PEPTIDASE S9 FAMILY MEMBER"/>
    <property type="match status" value="1"/>
</dbReference>
<accession>A0A9D1CSL3</accession>
<reference evidence="5" key="2">
    <citation type="journal article" date="2021" name="PeerJ">
        <title>Extensive microbial diversity within the chicken gut microbiome revealed by metagenomics and culture.</title>
        <authorList>
            <person name="Gilroy R."/>
            <person name="Ravi A."/>
            <person name="Getino M."/>
            <person name="Pursley I."/>
            <person name="Horton D.L."/>
            <person name="Alikhan N.F."/>
            <person name="Baker D."/>
            <person name="Gharbi K."/>
            <person name="Hall N."/>
            <person name="Watson M."/>
            <person name="Adriaenssens E.M."/>
            <person name="Foster-Nyarko E."/>
            <person name="Jarju S."/>
            <person name="Secka A."/>
            <person name="Antonio M."/>
            <person name="Oren A."/>
            <person name="Chaudhuri R.R."/>
            <person name="La Ragione R."/>
            <person name="Hildebrand F."/>
            <person name="Pallen M.J."/>
        </authorList>
    </citation>
    <scope>NUCLEOTIDE SEQUENCE</scope>
    <source>
        <strain evidence="5">ChiBcolR7-354</strain>
    </source>
</reference>
<evidence type="ECO:0000313" key="6">
    <source>
        <dbReference type="Proteomes" id="UP000824262"/>
    </source>
</evidence>
<dbReference type="InterPro" id="IPR001375">
    <property type="entry name" value="Peptidase_S9_cat"/>
</dbReference>
<evidence type="ECO:0000256" key="2">
    <source>
        <dbReference type="ARBA" id="ARBA00022670"/>
    </source>
</evidence>
<dbReference type="FunFam" id="3.40.50.1820:FF:000028">
    <property type="entry name" value="S9 family peptidase"/>
    <property type="match status" value="1"/>
</dbReference>
<dbReference type="SUPFAM" id="SSF82171">
    <property type="entry name" value="DPP6 N-terminal domain-like"/>
    <property type="match status" value="1"/>
</dbReference>
<dbReference type="SUPFAM" id="SSF53474">
    <property type="entry name" value="alpha/beta-Hydrolases"/>
    <property type="match status" value="1"/>
</dbReference>
<dbReference type="PANTHER" id="PTHR42776:SF27">
    <property type="entry name" value="DIPEPTIDYL PEPTIDASE FAMILY MEMBER 6"/>
    <property type="match status" value="1"/>
</dbReference>
<organism evidence="5 6">
    <name type="scientific">Candidatus Scatomorpha intestinavium</name>
    <dbReference type="NCBI Taxonomy" id="2840922"/>
    <lineage>
        <taxon>Bacteria</taxon>
        <taxon>Bacillati</taxon>
        <taxon>Bacillota</taxon>
        <taxon>Clostridia</taxon>
        <taxon>Eubacteriales</taxon>
        <taxon>Candidatus Scatomorpha</taxon>
    </lineage>
</organism>
<dbReference type="InterPro" id="IPR029058">
    <property type="entry name" value="AB_hydrolase_fold"/>
</dbReference>
<dbReference type="Pfam" id="PF00326">
    <property type="entry name" value="Peptidase_S9"/>
    <property type="match status" value="1"/>
</dbReference>
<comment type="similarity">
    <text evidence="1">Belongs to the peptidase S9C family.</text>
</comment>
<evidence type="ECO:0000256" key="1">
    <source>
        <dbReference type="ARBA" id="ARBA00010040"/>
    </source>
</evidence>
<dbReference type="Proteomes" id="UP000824262">
    <property type="component" value="Unassembled WGS sequence"/>
</dbReference>
<evidence type="ECO:0000259" key="4">
    <source>
        <dbReference type="Pfam" id="PF00326"/>
    </source>
</evidence>
<name>A0A9D1CSL3_9FIRM</name>
<proteinExistence type="inferred from homology"/>
<gene>
    <name evidence="5" type="ORF">IAB77_05645</name>
</gene>
<evidence type="ECO:0000256" key="3">
    <source>
        <dbReference type="ARBA" id="ARBA00022801"/>
    </source>
</evidence>
<reference evidence="5" key="1">
    <citation type="submission" date="2020-10" db="EMBL/GenBank/DDBJ databases">
        <authorList>
            <person name="Gilroy R."/>
        </authorList>
    </citation>
    <scope>NUCLEOTIDE SEQUENCE</scope>
    <source>
        <strain evidence="5">ChiBcolR7-354</strain>
    </source>
</reference>
<keyword evidence="2" id="KW-0645">Protease</keyword>
<comment type="caution">
    <text evidence="5">The sequence shown here is derived from an EMBL/GenBank/DDBJ whole genome shotgun (WGS) entry which is preliminary data.</text>
</comment>
<evidence type="ECO:0000313" key="5">
    <source>
        <dbReference type="EMBL" id="HIQ78726.1"/>
    </source>
</evidence>
<sequence length="664" mass="74093">MKKVDYEHFSRFLMPYSPAVRGEEIYFLLRRADMEENCYKTDLCVYRDGKTRRLTSSGDVNSFFLTDEGVVFPALRGKKDREKAEKGVPLTVFYRLPYDGGEAAELFRIDASVTDIRPLGGGRYLFTAQYSHDYARELEKAGGNAENAAEALKKSVAECQVIDEVPYWFNGRGYVNKLRSRLYIYDNGGVKALTDEYTDAYIGGVDGGRACVVEKSYTGFAPDCDRLFVLDTATLEASELTVAGGASHYGAWPLPGGRTAALVNMHEKYGVNENPRLFLYENGSWRCVYSGGEHCFNNSVGSDVKAGRGFDDGVCPERGGALYFLDTLGGGSYIIRVDERDGTVSPVTRPGANITDAAFYKDGFAAVILRGAGGCELCYIGPDGEETRLTDFNTALFEEYEYSAPEKCNFVNEKGREIEGWVIKPAQFEPGKKYPAILDIHGGPKTVYGGCYFHEMQLWASRGYAVLFCNPTGGDGGGDEFADIRGDYGGQDFRDIMAFVDTALERCPFIDAERLGVTGGSYGGFMTNWIIGHTDRFKCAASQRSISNWISFGNTSDIGHRFAKDQTGATPWENLEKVWGQSPLKYADRVKTPTLFIHSEEDYRCPLPEGMQMYYALKVHGVPARMCIFKGENHELSRSGRPQNRVRRLKEITEWMDKYLKDEK</sequence>
<dbReference type="GO" id="GO:0006508">
    <property type="term" value="P:proteolysis"/>
    <property type="evidence" value="ECO:0007669"/>
    <property type="project" value="UniProtKB-KW"/>
</dbReference>
<feature type="domain" description="Peptidase S9 prolyl oligopeptidase catalytic" evidence="4">
    <location>
        <begin position="453"/>
        <end position="662"/>
    </location>
</feature>
<dbReference type="AlphaFoldDB" id="A0A9D1CSL3"/>